<gene>
    <name evidence="2" type="ORF">SCHCODRAFT_81957</name>
</gene>
<protein>
    <submittedName>
        <fullName evidence="2">Expressed protein</fullName>
    </submittedName>
</protein>
<reference evidence="2 3" key="1">
    <citation type="journal article" date="2010" name="Nat. Biotechnol.">
        <title>Genome sequence of the model mushroom Schizophyllum commune.</title>
        <authorList>
            <person name="Ohm R.A."/>
            <person name="de Jong J.F."/>
            <person name="Lugones L.G."/>
            <person name="Aerts A."/>
            <person name="Kothe E."/>
            <person name="Stajich J.E."/>
            <person name="de Vries R.P."/>
            <person name="Record E."/>
            <person name="Levasseur A."/>
            <person name="Baker S.E."/>
            <person name="Bartholomew K.A."/>
            <person name="Coutinho P.M."/>
            <person name="Erdmann S."/>
            <person name="Fowler T.J."/>
            <person name="Gathman A.C."/>
            <person name="Lombard V."/>
            <person name="Henrissat B."/>
            <person name="Knabe N."/>
            <person name="Kuees U."/>
            <person name="Lilly W.W."/>
            <person name="Lindquist E."/>
            <person name="Lucas S."/>
            <person name="Magnuson J.K."/>
            <person name="Piumi F."/>
            <person name="Raudaskoski M."/>
            <person name="Salamov A."/>
            <person name="Schmutz J."/>
            <person name="Schwarze F.W.M.R."/>
            <person name="vanKuyk P.A."/>
            <person name="Horton J.S."/>
            <person name="Grigoriev I.V."/>
            <person name="Woesten H.A.B."/>
        </authorList>
    </citation>
    <scope>NUCLEOTIDE SEQUENCE [LARGE SCALE GENOMIC DNA]</scope>
    <source>
        <strain evidence="3">H4-8 / FGSC 9210</strain>
    </source>
</reference>
<proteinExistence type="predicted"/>
<feature type="region of interest" description="Disordered" evidence="1">
    <location>
        <begin position="310"/>
        <end position="332"/>
    </location>
</feature>
<dbReference type="VEuPathDB" id="FungiDB:SCHCODRAFT_02572085"/>
<dbReference type="Gene3D" id="1.10.510.10">
    <property type="entry name" value="Transferase(Phosphotransferase) domain 1"/>
    <property type="match status" value="1"/>
</dbReference>
<dbReference type="InterPro" id="IPR011009">
    <property type="entry name" value="Kinase-like_dom_sf"/>
</dbReference>
<dbReference type="KEGG" id="scm:SCHCO_02572085"/>
<organism evidence="3">
    <name type="scientific">Schizophyllum commune (strain H4-8 / FGSC 9210)</name>
    <name type="common">Split gill fungus</name>
    <dbReference type="NCBI Taxonomy" id="578458"/>
    <lineage>
        <taxon>Eukaryota</taxon>
        <taxon>Fungi</taxon>
        <taxon>Dikarya</taxon>
        <taxon>Basidiomycota</taxon>
        <taxon>Agaricomycotina</taxon>
        <taxon>Agaricomycetes</taxon>
        <taxon>Agaricomycetidae</taxon>
        <taxon>Agaricales</taxon>
        <taxon>Schizophyllaceae</taxon>
        <taxon>Schizophyllum</taxon>
    </lineage>
</organism>
<accession>D8Q0I0</accession>
<dbReference type="OrthoDB" id="2824516at2759"/>
<dbReference type="InParanoid" id="D8Q0I0"/>
<dbReference type="RefSeq" id="XP_003033262.1">
    <property type="nucleotide sequence ID" value="XM_003033216.1"/>
</dbReference>
<dbReference type="Proteomes" id="UP000007431">
    <property type="component" value="Unassembled WGS sequence"/>
</dbReference>
<dbReference type="GeneID" id="9590584"/>
<name>D8Q0I0_SCHCM</name>
<sequence>MSQQPLYNGKPGVKITFAGAEKATVLRPMPYRRAGVDENSFNTPPASLTTALPCIRGKKIPYDRYNTFCQQWLSDSILVFYAEAARPDKSAPRQRFALKVAFDVAKGSSSPGGAFMETLRREALLYQNQLAKLQGVAVPKHYGVWIGRTSWDTTVACTIMEWGGKPYDEKLVDPKLGKPERSVEIMEALKALHDTGIRHNDLIDLEIRHILYDTRREKAFIVDFSTAERHKCHLKMKMEPYTTTPPEDVFGCDELWYVGMNVDYFGDGPDSGPDADPRVVQATLAEYQESQRERRRRDLAAAIDARRLQAAKAATAQGHSARPGPVVAPIHE</sequence>
<dbReference type="SUPFAM" id="SSF56112">
    <property type="entry name" value="Protein kinase-like (PK-like)"/>
    <property type="match status" value="1"/>
</dbReference>
<dbReference type="EMBL" id="GL377305">
    <property type="protein sequence ID" value="EFI98359.1"/>
    <property type="molecule type" value="Genomic_DNA"/>
</dbReference>
<evidence type="ECO:0000313" key="3">
    <source>
        <dbReference type="Proteomes" id="UP000007431"/>
    </source>
</evidence>
<keyword evidence="3" id="KW-1185">Reference proteome</keyword>
<dbReference type="eggNOG" id="ENOG502SXGV">
    <property type="taxonomic scope" value="Eukaryota"/>
</dbReference>
<dbReference type="AlphaFoldDB" id="D8Q0I0"/>
<dbReference type="HOGENOM" id="CLU_883270_0_0_1"/>
<evidence type="ECO:0000313" key="2">
    <source>
        <dbReference type="EMBL" id="EFI98359.1"/>
    </source>
</evidence>
<evidence type="ECO:0000256" key="1">
    <source>
        <dbReference type="SAM" id="MobiDB-lite"/>
    </source>
</evidence>